<dbReference type="Pfam" id="PF06718">
    <property type="entry name" value="DUF1203"/>
    <property type="match status" value="1"/>
</dbReference>
<gene>
    <name evidence="1" type="ORF">BI344_04225</name>
</gene>
<protein>
    <recommendedName>
        <fullName evidence="3">DUF1203 domain-containing protein</fullName>
    </recommendedName>
</protein>
<dbReference type="Proteomes" id="UP000180280">
    <property type="component" value="Unassembled WGS sequence"/>
</dbReference>
<evidence type="ECO:0000313" key="1">
    <source>
        <dbReference type="EMBL" id="OHX21719.1"/>
    </source>
</evidence>
<name>A0ABX3CHT4_9NEIS</name>
<proteinExistence type="predicted"/>
<reference evidence="1 2" key="1">
    <citation type="submission" date="2016-09" db="EMBL/GenBank/DDBJ databases">
        <title>Chromobacterium muskegensis sp. nov., an insecticidal bacterium isolated from Sphagnum bogs.</title>
        <authorList>
            <person name="Sparks M.E."/>
            <person name="Blackburn M.B."/>
            <person name="Gundersen-Rindal D.E."/>
            <person name="Mitchell A."/>
            <person name="Farrar R."/>
            <person name="Kuhar D."/>
        </authorList>
    </citation>
    <scope>NUCLEOTIDE SEQUENCE [LARGE SCALE GENOMIC DNA]</scope>
    <source>
        <strain evidence="1 2">14B-1</strain>
    </source>
</reference>
<dbReference type="EMBL" id="MKCT01000001">
    <property type="protein sequence ID" value="OHX21719.1"/>
    <property type="molecule type" value="Genomic_DNA"/>
</dbReference>
<evidence type="ECO:0008006" key="3">
    <source>
        <dbReference type="Google" id="ProtNLM"/>
    </source>
</evidence>
<dbReference type="InterPro" id="IPR009593">
    <property type="entry name" value="DUF1203"/>
</dbReference>
<comment type="caution">
    <text evidence="1">The sequence shown here is derived from an EMBL/GenBank/DDBJ whole genome shotgun (WGS) entry which is preliminary data.</text>
</comment>
<evidence type="ECO:0000313" key="2">
    <source>
        <dbReference type="Proteomes" id="UP000180280"/>
    </source>
</evidence>
<sequence>MTWRVQTLNDGFLRRTREDGLDDLGQSVVRLTAQGGEPCRDALRRARPGEPLILASYSPFRQAGPYREYGPVFLLAAAQPQFSPSLPALLRRAGDDAYLGERIALRAYDRREFMLEAMLVELGLAADLLARWAARPEVASALLRFPAHGCHALRLDRNG</sequence>
<organism evidence="1 2">
    <name type="scientific">Chromobacterium sphagni</name>
    <dbReference type="NCBI Taxonomy" id="1903179"/>
    <lineage>
        <taxon>Bacteria</taxon>
        <taxon>Pseudomonadati</taxon>
        <taxon>Pseudomonadota</taxon>
        <taxon>Betaproteobacteria</taxon>
        <taxon>Neisseriales</taxon>
        <taxon>Chromobacteriaceae</taxon>
        <taxon>Chromobacterium</taxon>
    </lineage>
</organism>
<accession>A0ABX3CHT4</accession>
<dbReference type="PIRSF" id="PIRSF034110">
    <property type="entry name" value="DUF1203"/>
    <property type="match status" value="1"/>
</dbReference>
<dbReference type="RefSeq" id="WP_071111672.1">
    <property type="nucleotide sequence ID" value="NZ_MKCT01000001.1"/>
</dbReference>
<keyword evidence="2" id="KW-1185">Reference proteome</keyword>